<dbReference type="STRING" id="660518.SAMN05216218_1154"/>
<protein>
    <submittedName>
        <fullName evidence="2">Uncharacterized protein</fullName>
    </submittedName>
</protein>
<proteinExistence type="predicted"/>
<organism evidence="2 3">
    <name type="scientific">Halorientalis regularis</name>
    <dbReference type="NCBI Taxonomy" id="660518"/>
    <lineage>
        <taxon>Archaea</taxon>
        <taxon>Methanobacteriati</taxon>
        <taxon>Methanobacteriota</taxon>
        <taxon>Stenosarchaea group</taxon>
        <taxon>Halobacteria</taxon>
        <taxon>Halobacteriales</taxon>
        <taxon>Haloarculaceae</taxon>
        <taxon>Halorientalis</taxon>
    </lineage>
</organism>
<dbReference type="RefSeq" id="WP_092694401.1">
    <property type="nucleotide sequence ID" value="NZ_FNBK01000015.1"/>
</dbReference>
<sequence length="145" mass="16215">MERTQPNVEYLQEHGPATLEELPGSQITTHNKMEGVTTFDPHTGAFGRQSTQVYYLFEDHDPAAVVARWLKANESQLEDTPRRIIVRTAGSVSDEFGDAARELLPEEGEDSPFSHGEITETECPRCEDWSGPSNRLAKHLTECEG</sequence>
<name>A0A1G7RGP9_9EURY</name>
<keyword evidence="3" id="KW-1185">Reference proteome</keyword>
<evidence type="ECO:0000313" key="2">
    <source>
        <dbReference type="EMBL" id="SDG09230.1"/>
    </source>
</evidence>
<gene>
    <name evidence="2" type="ORF">SAMN05216218_1154</name>
</gene>
<accession>A0A1G7RGP9</accession>
<evidence type="ECO:0000256" key="1">
    <source>
        <dbReference type="SAM" id="MobiDB-lite"/>
    </source>
</evidence>
<dbReference type="OrthoDB" id="372549at2157"/>
<evidence type="ECO:0000313" key="3">
    <source>
        <dbReference type="Proteomes" id="UP000199076"/>
    </source>
</evidence>
<feature type="region of interest" description="Disordered" evidence="1">
    <location>
        <begin position="102"/>
        <end position="145"/>
    </location>
</feature>
<dbReference type="EMBL" id="FNBK01000015">
    <property type="protein sequence ID" value="SDG09230.1"/>
    <property type="molecule type" value="Genomic_DNA"/>
</dbReference>
<reference evidence="3" key="1">
    <citation type="submission" date="2016-10" db="EMBL/GenBank/DDBJ databases">
        <authorList>
            <person name="Varghese N."/>
            <person name="Submissions S."/>
        </authorList>
    </citation>
    <scope>NUCLEOTIDE SEQUENCE [LARGE SCALE GENOMIC DNA]</scope>
    <source>
        <strain evidence="3">IBRC-M 10760</strain>
    </source>
</reference>
<dbReference type="AlphaFoldDB" id="A0A1G7RGP9"/>
<dbReference type="Proteomes" id="UP000199076">
    <property type="component" value="Unassembled WGS sequence"/>
</dbReference>